<evidence type="ECO:0000313" key="7">
    <source>
        <dbReference type="EMBL" id="OOG24819.1"/>
    </source>
</evidence>
<evidence type="ECO:0000313" key="8">
    <source>
        <dbReference type="Proteomes" id="UP000189462"/>
    </source>
</evidence>
<evidence type="ECO:0000256" key="4">
    <source>
        <dbReference type="ARBA" id="ARBA00023014"/>
    </source>
</evidence>
<dbReference type="Gene3D" id="3.30.70.20">
    <property type="match status" value="2"/>
</dbReference>
<dbReference type="SUPFAM" id="SSF53706">
    <property type="entry name" value="Formate dehydrogenase/DMSO reductase, domains 1-3"/>
    <property type="match status" value="1"/>
</dbReference>
<dbReference type="EMBL" id="MVBK01000044">
    <property type="protein sequence ID" value="OOG24819.1"/>
    <property type="molecule type" value="Genomic_DNA"/>
</dbReference>
<dbReference type="GO" id="GO:0051536">
    <property type="term" value="F:iron-sulfur cluster binding"/>
    <property type="evidence" value="ECO:0007669"/>
    <property type="project" value="UniProtKB-KW"/>
</dbReference>
<comment type="similarity">
    <text evidence="1">Belongs to the prokaryotic molybdopterin-containing oxidoreductase family.</text>
</comment>
<dbReference type="Pfam" id="PF13247">
    <property type="entry name" value="Fer4_11"/>
    <property type="match status" value="1"/>
</dbReference>
<evidence type="ECO:0000256" key="2">
    <source>
        <dbReference type="ARBA" id="ARBA00022723"/>
    </source>
</evidence>
<dbReference type="Pfam" id="PF04879">
    <property type="entry name" value="Molybdop_Fe4S4"/>
    <property type="match status" value="1"/>
</dbReference>
<dbReference type="Pfam" id="PF01568">
    <property type="entry name" value="Molydop_binding"/>
    <property type="match status" value="1"/>
</dbReference>
<dbReference type="SUPFAM" id="SSF54862">
    <property type="entry name" value="4Fe-4S ferredoxins"/>
    <property type="match status" value="1"/>
</dbReference>
<evidence type="ECO:0000256" key="3">
    <source>
        <dbReference type="ARBA" id="ARBA00023004"/>
    </source>
</evidence>
<dbReference type="Proteomes" id="UP000189462">
    <property type="component" value="Unassembled WGS sequence"/>
</dbReference>
<dbReference type="InterPro" id="IPR017900">
    <property type="entry name" value="4Fe4S_Fe_S_CS"/>
</dbReference>
<dbReference type="AlphaFoldDB" id="A0A1V3NI91"/>
<dbReference type="InterPro" id="IPR009010">
    <property type="entry name" value="Asp_de-COase-like_dom_sf"/>
</dbReference>
<dbReference type="STRING" id="108003.B1C78_08080"/>
<feature type="domain" description="4Fe-4S Mo/W bis-MGD-type" evidence="6">
    <location>
        <begin position="236"/>
        <end position="292"/>
    </location>
</feature>
<dbReference type="CDD" id="cd04410">
    <property type="entry name" value="DMSOR_beta-like"/>
    <property type="match status" value="1"/>
</dbReference>
<name>A0A1V3NI91_9GAMM</name>
<keyword evidence="2" id="KW-0479">Metal-binding</keyword>
<evidence type="ECO:0000259" key="5">
    <source>
        <dbReference type="PROSITE" id="PS51379"/>
    </source>
</evidence>
<reference evidence="7 8" key="1">
    <citation type="submission" date="2017-02" db="EMBL/GenBank/DDBJ databases">
        <title>Genomic diversity within the haloalkaliphilic genus Thioalkalivibrio.</title>
        <authorList>
            <person name="Ahn A.-C."/>
            <person name="Meier-Kolthoff J."/>
            <person name="Overmars L."/>
            <person name="Richter M."/>
            <person name="Woyke T."/>
            <person name="Sorokin D.Y."/>
            <person name="Muyzer G."/>
        </authorList>
    </citation>
    <scope>NUCLEOTIDE SEQUENCE [LARGE SCALE GENOMIC DNA]</scope>
    <source>
        <strain evidence="7 8">ALJD</strain>
    </source>
</reference>
<comment type="caution">
    <text evidence="7">The sequence shown here is derived from an EMBL/GenBank/DDBJ whole genome shotgun (WGS) entry which is preliminary data.</text>
</comment>
<keyword evidence="3" id="KW-0408">Iron</keyword>
<sequence>MQLALMIDLERCIGCKSCEAACKAEHGLGPGENRNRVVWLGRENEPGLDFLTLSCQHCERPACLRACPVHPKAIRKDPETGVVTVDESRCTGCGECVVACPYGAMGYDPVDHHAVKCDLCSERRAEGLRPACATVCPAEAIAFGARDDLLERAAGEGRRRVDHDAFLLGPSNIFLERLRDRPNSTRRAEPHAEADGFSLAGRCRPAVVDDPARRAKLEPGSVIFPFRLKRSDRQPDAVVPGGCNICFNCCPTQYHLKDGRVVRVTGNEADPLWRGKVCPKSQFLLQLYNSKDRLTRPLKRMGARGEGRFEPIGWDQALDEIAARLSAIRAAHGPEALGIFAGTRTGTLTRKGYIRLFAQMWGTPNFADTEAFCSESKNVAFEATVGIPGSGNSYTPGDLGSAELYVYMGDNQAESRPVHFGMINDWRLKNGARMIVVDPRLTVTASKADLWLPIRTGTDMALALALAYHILDADLHDGRFCDDWVLGWREWRDHILARGYSPAWAAPITGIEEQAIRDLAEEIAAADGCVIFGARGLNQHSNGTQTNRTLLFLAAITGNMGRKGGTYFNYGTPSPVIANAPEARRAAVEKPMAATNPTGWLDAMISGDPYPMRALITANNPLTAWPNQAGVREAFEALDLLVHIELFRNETSAYADYILPAATGVEKGEIGRASEDRRVIWIDKVVEPPGKAKPDGWIWIELGKRFGFDDVLKEEHKDSGRFWDEMCIDHVWMRGCTQERLHSVPWRWVRTPLVDEGAPEIETLHLEGTTATGHPEDHRFPTPSGKLEFWTEALDARFGMLGLSALPEFYTDAEQLVDLPYVRPRGIDASPVRNPFAKGHVYTMPVEIAPPDGEAPARALAAQGYDTELITGRPPAPHFHSWTHYAWQAQEMWPDLYVQIHPAKAKRLGIRDGQEVTVETVRGGVQARAWIYPGIREDAVFVPIGWDASQPFHPWKSVNFLTDSRQRDPVSDHSNLKTYLCRVVPK</sequence>
<dbReference type="PANTHER" id="PTHR43742:SF2">
    <property type="entry name" value="ASSIMILATORY NITRATE REDUCTASE CATALYTIC SUBUNIT"/>
    <property type="match status" value="1"/>
</dbReference>
<keyword evidence="4" id="KW-0411">Iron-sulfur</keyword>
<accession>A0A1V3NI91</accession>
<dbReference type="CDD" id="cd00368">
    <property type="entry name" value="Molybdopterin-Binding"/>
    <property type="match status" value="1"/>
</dbReference>
<feature type="domain" description="4Fe-4S ferredoxin-type" evidence="5">
    <location>
        <begin position="3"/>
        <end position="33"/>
    </location>
</feature>
<dbReference type="SUPFAM" id="SSF50692">
    <property type="entry name" value="ADC-like"/>
    <property type="match status" value="1"/>
</dbReference>
<dbReference type="InterPro" id="IPR006657">
    <property type="entry name" value="MoPterin_dinucl-bd_dom"/>
</dbReference>
<dbReference type="InterPro" id="IPR050612">
    <property type="entry name" value="Prok_Mopterin_Oxidored"/>
</dbReference>
<dbReference type="Pfam" id="PF00384">
    <property type="entry name" value="Molybdopterin"/>
    <property type="match status" value="1"/>
</dbReference>
<gene>
    <name evidence="7" type="ORF">B1C78_08080</name>
</gene>
<evidence type="ECO:0000256" key="1">
    <source>
        <dbReference type="ARBA" id="ARBA00010312"/>
    </source>
</evidence>
<dbReference type="InterPro" id="IPR006656">
    <property type="entry name" value="Mopterin_OxRdtase"/>
</dbReference>
<dbReference type="PROSITE" id="PS51669">
    <property type="entry name" value="4FE4S_MOW_BIS_MGD"/>
    <property type="match status" value="1"/>
</dbReference>
<dbReference type="GO" id="GO:0016491">
    <property type="term" value="F:oxidoreductase activity"/>
    <property type="evidence" value="ECO:0007669"/>
    <property type="project" value="InterPro"/>
</dbReference>
<dbReference type="PROSITE" id="PS00198">
    <property type="entry name" value="4FE4S_FER_1"/>
    <property type="match status" value="1"/>
</dbReference>
<dbReference type="PROSITE" id="PS51379">
    <property type="entry name" value="4FE4S_FER_2"/>
    <property type="match status" value="3"/>
</dbReference>
<protein>
    <submittedName>
        <fullName evidence="7">Oxidoreductase</fullName>
    </submittedName>
</protein>
<dbReference type="Gene3D" id="2.40.40.20">
    <property type="match status" value="1"/>
</dbReference>
<proteinExistence type="inferred from homology"/>
<dbReference type="Gene3D" id="3.40.50.740">
    <property type="match status" value="1"/>
</dbReference>
<dbReference type="InterPro" id="IPR017896">
    <property type="entry name" value="4Fe4S_Fe-S-bd"/>
</dbReference>
<dbReference type="OrthoDB" id="9810782at2"/>
<dbReference type="Gene3D" id="2.20.25.90">
    <property type="entry name" value="ADC-like domains"/>
    <property type="match status" value="1"/>
</dbReference>
<dbReference type="RefSeq" id="WP_077278689.1">
    <property type="nucleotide sequence ID" value="NZ_MVBK01000044.1"/>
</dbReference>
<evidence type="ECO:0000259" key="6">
    <source>
        <dbReference type="PROSITE" id="PS51669"/>
    </source>
</evidence>
<dbReference type="PANTHER" id="PTHR43742">
    <property type="entry name" value="TRIMETHYLAMINE-N-OXIDE REDUCTASE"/>
    <property type="match status" value="1"/>
</dbReference>
<dbReference type="InterPro" id="IPR006963">
    <property type="entry name" value="Mopterin_OxRdtase_4Fe-4S_dom"/>
</dbReference>
<keyword evidence="8" id="KW-1185">Reference proteome</keyword>
<organism evidence="7 8">
    <name type="scientific">Thioalkalivibrio denitrificans</name>
    <dbReference type="NCBI Taxonomy" id="108003"/>
    <lineage>
        <taxon>Bacteria</taxon>
        <taxon>Pseudomonadati</taxon>
        <taxon>Pseudomonadota</taxon>
        <taxon>Gammaproteobacteria</taxon>
        <taxon>Chromatiales</taxon>
        <taxon>Ectothiorhodospiraceae</taxon>
        <taxon>Thioalkalivibrio</taxon>
    </lineage>
</organism>
<dbReference type="GO" id="GO:0046872">
    <property type="term" value="F:metal ion binding"/>
    <property type="evidence" value="ECO:0007669"/>
    <property type="project" value="UniProtKB-KW"/>
</dbReference>
<dbReference type="SMART" id="SM00926">
    <property type="entry name" value="Molybdop_Fe4S4"/>
    <property type="match status" value="1"/>
</dbReference>
<dbReference type="GO" id="GO:0043546">
    <property type="term" value="F:molybdopterin cofactor binding"/>
    <property type="evidence" value="ECO:0007669"/>
    <property type="project" value="InterPro"/>
</dbReference>
<feature type="domain" description="4Fe-4S ferredoxin-type" evidence="5">
    <location>
        <begin position="44"/>
        <end position="79"/>
    </location>
</feature>
<feature type="domain" description="4Fe-4S ferredoxin-type" evidence="5">
    <location>
        <begin position="81"/>
        <end position="110"/>
    </location>
</feature>
<dbReference type="Gene3D" id="3.40.228.10">
    <property type="entry name" value="Dimethylsulfoxide Reductase, domain 2"/>
    <property type="match status" value="1"/>
</dbReference>